<dbReference type="Gene3D" id="3.40.50.300">
    <property type="entry name" value="P-loop containing nucleotide triphosphate hydrolases"/>
    <property type="match status" value="1"/>
</dbReference>
<dbReference type="Gramene" id="TRITD5Bv1G185110.1">
    <property type="protein sequence ID" value="TRITD5Bv1G185110.1"/>
    <property type="gene ID" value="TRITD5Bv1G185110"/>
</dbReference>
<protein>
    <recommendedName>
        <fullName evidence="3">Sulfotransferase</fullName>
        <ecNumber evidence="3">2.8.2.-</ecNumber>
    </recommendedName>
</protein>
<dbReference type="InterPro" id="IPR000863">
    <property type="entry name" value="Sulfotransferase_dom"/>
</dbReference>
<dbReference type="PANTHER" id="PTHR11783">
    <property type="entry name" value="SULFOTRANSFERASE SULT"/>
    <property type="match status" value="1"/>
</dbReference>
<keyword evidence="2 3" id="KW-0808">Transferase</keyword>
<proteinExistence type="inferred from homology"/>
<evidence type="ECO:0000313" key="5">
    <source>
        <dbReference type="EMBL" id="VAI35780.1"/>
    </source>
</evidence>
<feature type="domain" description="Sulfotransferase" evidence="4">
    <location>
        <begin position="17"/>
        <end position="121"/>
    </location>
</feature>
<dbReference type="GO" id="GO:0008146">
    <property type="term" value="F:sulfotransferase activity"/>
    <property type="evidence" value="ECO:0007669"/>
    <property type="project" value="InterPro"/>
</dbReference>
<dbReference type="EMBL" id="LT934120">
    <property type="protein sequence ID" value="VAI35780.1"/>
    <property type="molecule type" value="Genomic_DNA"/>
</dbReference>
<accession>A0A9R0XFS2</accession>
<dbReference type="OMA" id="YCEVSRR"/>
<comment type="similarity">
    <text evidence="1 3">Belongs to the sulfotransferase 1 family.</text>
</comment>
<dbReference type="InterPro" id="IPR027417">
    <property type="entry name" value="P-loop_NTPase"/>
</dbReference>
<keyword evidence="6" id="KW-1185">Reference proteome</keyword>
<dbReference type="EC" id="2.8.2.-" evidence="3"/>
<evidence type="ECO:0000313" key="6">
    <source>
        <dbReference type="Proteomes" id="UP000324705"/>
    </source>
</evidence>
<dbReference type="Pfam" id="PF00685">
    <property type="entry name" value="Sulfotransfer_1"/>
    <property type="match status" value="1"/>
</dbReference>
<evidence type="ECO:0000256" key="1">
    <source>
        <dbReference type="ARBA" id="ARBA00005771"/>
    </source>
</evidence>
<sequence>MLEYCEVSRRRSGGGGEVLFLRYEEMLRDLAANLKTTVEFMGCGFSEEELARGVVEDIVDLCSIEKLRNMEANRDGRRNVSGIRSDAFFRKGVVGDWSNHMSPEMGKMLDEIVEDVLQGSGFSFAGSAAASH</sequence>
<evidence type="ECO:0000256" key="3">
    <source>
        <dbReference type="RuleBase" id="RU361155"/>
    </source>
</evidence>
<dbReference type="SUPFAM" id="SSF52540">
    <property type="entry name" value="P-loop containing nucleoside triphosphate hydrolases"/>
    <property type="match status" value="1"/>
</dbReference>
<name>A0A9R0XFS2_TRITD</name>
<evidence type="ECO:0000259" key="4">
    <source>
        <dbReference type="Pfam" id="PF00685"/>
    </source>
</evidence>
<reference evidence="5 6" key="1">
    <citation type="submission" date="2017-09" db="EMBL/GenBank/DDBJ databases">
        <authorList>
            <consortium name="International Durum Wheat Genome Sequencing Consortium (IDWGSC)"/>
            <person name="Milanesi L."/>
        </authorList>
    </citation>
    <scope>NUCLEOTIDE SEQUENCE [LARGE SCALE GENOMIC DNA]</scope>
    <source>
        <strain evidence="6">cv. Svevo</strain>
    </source>
</reference>
<dbReference type="Proteomes" id="UP000324705">
    <property type="component" value="Chromosome 5B"/>
</dbReference>
<organism evidence="5 6">
    <name type="scientific">Triticum turgidum subsp. durum</name>
    <name type="common">Durum wheat</name>
    <name type="synonym">Triticum durum</name>
    <dbReference type="NCBI Taxonomy" id="4567"/>
    <lineage>
        <taxon>Eukaryota</taxon>
        <taxon>Viridiplantae</taxon>
        <taxon>Streptophyta</taxon>
        <taxon>Embryophyta</taxon>
        <taxon>Tracheophyta</taxon>
        <taxon>Spermatophyta</taxon>
        <taxon>Magnoliopsida</taxon>
        <taxon>Liliopsida</taxon>
        <taxon>Poales</taxon>
        <taxon>Poaceae</taxon>
        <taxon>BOP clade</taxon>
        <taxon>Pooideae</taxon>
        <taxon>Triticodae</taxon>
        <taxon>Triticeae</taxon>
        <taxon>Triticinae</taxon>
        <taxon>Triticum</taxon>
    </lineage>
</organism>
<gene>
    <name evidence="5" type="ORF">TRITD_5Bv1G185110</name>
</gene>
<dbReference type="AlphaFoldDB" id="A0A9R0XFS2"/>
<evidence type="ECO:0000256" key="2">
    <source>
        <dbReference type="ARBA" id="ARBA00022679"/>
    </source>
</evidence>